<evidence type="ECO:0000313" key="2">
    <source>
        <dbReference type="Proteomes" id="UP001297600"/>
    </source>
</evidence>
<keyword evidence="2" id="KW-1185">Reference proteome</keyword>
<dbReference type="RefSeq" id="WP_237977841.1">
    <property type="nucleotide sequence ID" value="NZ_JAKNCT010000002.1"/>
</dbReference>
<proteinExistence type="predicted"/>
<dbReference type="EMBL" id="JAKNCT010000002">
    <property type="protein sequence ID" value="MCG5030185.1"/>
    <property type="molecule type" value="Genomic_DNA"/>
</dbReference>
<evidence type="ECO:0000313" key="1">
    <source>
        <dbReference type="EMBL" id="MCG5030185.1"/>
    </source>
</evidence>
<comment type="caution">
    <text evidence="1">The sequence shown here is derived from an EMBL/GenBank/DDBJ whole genome shotgun (WGS) entry which is preliminary data.</text>
</comment>
<organism evidence="1 2">
    <name type="scientific">Mesosutterella porci</name>
    <dbReference type="NCBI Taxonomy" id="2915351"/>
    <lineage>
        <taxon>Bacteria</taxon>
        <taxon>Pseudomonadati</taxon>
        <taxon>Pseudomonadota</taxon>
        <taxon>Betaproteobacteria</taxon>
        <taxon>Burkholderiales</taxon>
        <taxon>Sutterellaceae</taxon>
        <taxon>Mesosutterella</taxon>
    </lineage>
</organism>
<dbReference type="Gene3D" id="3.10.640.10">
    <property type="entry name" value="Restriction endonuclease-like alpha-beta roll domain"/>
    <property type="match status" value="1"/>
</dbReference>
<sequence>MALGSTIYKVELDISDLDRSYYASHSLTVARHPSETESRLMLRLLAFSLWGSPTLRFIDGLSRDGEPALMDVDDTGWTSRWIELGVPAVKLVRKAAGRSSKVIVLSYGESRISQWWQSGRADFEKVGRLGVYWISDDELAALAGLCGRHMRLAVTVQDKIAYVADALGHNIEIDVKTLKTPRAD</sequence>
<dbReference type="SMART" id="SM01322">
    <property type="entry name" value="YaeQ"/>
    <property type="match status" value="1"/>
</dbReference>
<gene>
    <name evidence="1" type="ORF">MAF45_01775</name>
</gene>
<dbReference type="InterPro" id="IPR011335">
    <property type="entry name" value="Restrct_endonuc-II-like"/>
</dbReference>
<dbReference type="SUPFAM" id="SSF52980">
    <property type="entry name" value="Restriction endonuclease-like"/>
    <property type="match status" value="1"/>
</dbReference>
<reference evidence="1 2" key="1">
    <citation type="submission" date="2022-02" db="EMBL/GenBank/DDBJ databases">
        <title>Mesosutterella porci, a novel member of the family Sutterellaceae from pig feces.</title>
        <authorList>
            <person name="Wylensek D."/>
            <person name="Clavel T."/>
        </authorList>
    </citation>
    <scope>NUCLEOTIDE SEQUENCE [LARGE SCALE GENOMIC DNA]</scope>
    <source>
        <strain evidence="2">oilRF-744-wt-GAM-9</strain>
    </source>
</reference>
<dbReference type="Proteomes" id="UP001297600">
    <property type="component" value="Unassembled WGS sequence"/>
</dbReference>
<dbReference type="PIRSF" id="PIRSF011484">
    <property type="entry name" value="YaeQ"/>
    <property type="match status" value="1"/>
</dbReference>
<dbReference type="Pfam" id="PF07152">
    <property type="entry name" value="YaeQ"/>
    <property type="match status" value="1"/>
</dbReference>
<protein>
    <submittedName>
        <fullName evidence="1">YaeQ family protein</fullName>
    </submittedName>
</protein>
<dbReference type="PANTHER" id="PTHR38784">
    <property type="entry name" value="SUCROSE PHOSPHORYLASE"/>
    <property type="match status" value="1"/>
</dbReference>
<dbReference type="InterPro" id="IPR009822">
    <property type="entry name" value="YaeQ"/>
</dbReference>
<dbReference type="InterPro" id="IPR038590">
    <property type="entry name" value="YaeQ_sf"/>
</dbReference>
<accession>A0ABS9MNJ4</accession>
<name>A0ABS9MNJ4_9BURK</name>
<dbReference type="PANTHER" id="PTHR38784:SF1">
    <property type="entry name" value="SUCROSE PHOSPHORYLASE"/>
    <property type="match status" value="1"/>
</dbReference>